<keyword evidence="10" id="KW-1185">Reference proteome</keyword>
<dbReference type="STRING" id="139825.A0A401G9Z2"/>
<keyword evidence="3 6" id="KW-1133">Transmembrane helix</keyword>
<dbReference type="PANTHER" id="PTHR46426">
    <property type="entry name" value="PROTEIN DISULFIDE-ISOMERASE TMX3"/>
    <property type="match status" value="1"/>
</dbReference>
<dbReference type="SUPFAM" id="SSF52833">
    <property type="entry name" value="Thioredoxin-like"/>
    <property type="match status" value="3"/>
</dbReference>
<comment type="subcellular location">
    <subcellularLocation>
        <location evidence="1">Endoplasmic reticulum membrane</location>
        <topology evidence="1">Single-pass membrane protein</topology>
    </subcellularLocation>
</comment>
<evidence type="ECO:0000256" key="4">
    <source>
        <dbReference type="ARBA" id="ARBA00023136"/>
    </source>
</evidence>
<feature type="domain" description="Thioredoxin" evidence="8">
    <location>
        <begin position="178"/>
        <end position="292"/>
    </location>
</feature>
<reference evidence="9 10" key="1">
    <citation type="journal article" date="2018" name="Sci. Rep.">
        <title>Genome sequence of the cauliflower mushroom Sparassis crispa (Hanabiratake) and its association with beneficial usage.</title>
        <authorList>
            <person name="Kiyama R."/>
            <person name="Furutani Y."/>
            <person name="Kawaguchi K."/>
            <person name="Nakanishi T."/>
        </authorList>
    </citation>
    <scope>NUCLEOTIDE SEQUENCE [LARGE SCALE GENOMIC DNA]</scope>
</reference>
<dbReference type="EMBL" id="BFAD01000002">
    <property type="protein sequence ID" value="GBE79006.1"/>
    <property type="molecule type" value="Genomic_DNA"/>
</dbReference>
<evidence type="ECO:0000256" key="2">
    <source>
        <dbReference type="ARBA" id="ARBA00022692"/>
    </source>
</evidence>
<evidence type="ECO:0000256" key="6">
    <source>
        <dbReference type="SAM" id="Phobius"/>
    </source>
</evidence>
<dbReference type="PROSITE" id="PS00194">
    <property type="entry name" value="THIOREDOXIN_1"/>
    <property type="match status" value="1"/>
</dbReference>
<evidence type="ECO:0000313" key="10">
    <source>
        <dbReference type="Proteomes" id="UP000287166"/>
    </source>
</evidence>
<dbReference type="Gene3D" id="3.40.30.10">
    <property type="entry name" value="Glutaredoxin"/>
    <property type="match status" value="3"/>
</dbReference>
<evidence type="ECO:0000256" key="3">
    <source>
        <dbReference type="ARBA" id="ARBA00022989"/>
    </source>
</evidence>
<protein>
    <recommendedName>
        <fullName evidence="8">Thioredoxin domain-containing protein</fullName>
    </recommendedName>
</protein>
<dbReference type="CDD" id="cd02961">
    <property type="entry name" value="PDI_a_family"/>
    <property type="match status" value="2"/>
</dbReference>
<dbReference type="OrthoDB" id="72053at2759"/>
<organism evidence="9 10">
    <name type="scientific">Sparassis crispa</name>
    <dbReference type="NCBI Taxonomy" id="139825"/>
    <lineage>
        <taxon>Eukaryota</taxon>
        <taxon>Fungi</taxon>
        <taxon>Dikarya</taxon>
        <taxon>Basidiomycota</taxon>
        <taxon>Agaricomycotina</taxon>
        <taxon>Agaricomycetes</taxon>
        <taxon>Polyporales</taxon>
        <taxon>Sparassidaceae</taxon>
        <taxon>Sparassis</taxon>
    </lineage>
</organism>
<dbReference type="GO" id="GO:0005789">
    <property type="term" value="C:endoplasmic reticulum membrane"/>
    <property type="evidence" value="ECO:0007669"/>
    <property type="project" value="UniProtKB-SubCell"/>
</dbReference>
<keyword evidence="4 6" id="KW-0472">Membrane</keyword>
<comment type="function">
    <text evidence="5">Probable disulfide isomerase, which participates in the folding of proteins containing disulfide bonds. May act as a dithiol oxidase. Acts as a regulator of endoplasmic reticulum-mitochondria contact sites via its ability to regulate redox signals.</text>
</comment>
<dbReference type="InterPro" id="IPR036249">
    <property type="entry name" value="Thioredoxin-like_sf"/>
</dbReference>
<evidence type="ECO:0000256" key="7">
    <source>
        <dbReference type="SAM" id="SignalP"/>
    </source>
</evidence>
<dbReference type="Pfam" id="PF00085">
    <property type="entry name" value="Thioredoxin"/>
    <property type="match status" value="2"/>
</dbReference>
<dbReference type="InterPro" id="IPR017937">
    <property type="entry name" value="Thioredoxin_CS"/>
</dbReference>
<name>A0A401G9Z2_9APHY</name>
<dbReference type="InParanoid" id="A0A401G9Z2"/>
<dbReference type="Pfam" id="PF13848">
    <property type="entry name" value="Thioredoxin_6"/>
    <property type="match status" value="1"/>
</dbReference>
<dbReference type="Proteomes" id="UP000287166">
    <property type="component" value="Unassembled WGS sequence"/>
</dbReference>
<dbReference type="GeneID" id="38775923"/>
<feature type="chain" id="PRO_5019282705" description="Thioredoxin domain-containing protein" evidence="7">
    <location>
        <begin position="26"/>
        <end position="597"/>
    </location>
</feature>
<evidence type="ECO:0000313" key="9">
    <source>
        <dbReference type="EMBL" id="GBE79006.1"/>
    </source>
</evidence>
<proteinExistence type="predicted"/>
<evidence type="ECO:0000256" key="1">
    <source>
        <dbReference type="ARBA" id="ARBA00004389"/>
    </source>
</evidence>
<evidence type="ECO:0000259" key="8">
    <source>
        <dbReference type="PROSITE" id="PS51352"/>
    </source>
</evidence>
<keyword evidence="7" id="KW-0732">Signal</keyword>
<dbReference type="PROSITE" id="PS51352">
    <property type="entry name" value="THIOREDOXIN_2"/>
    <property type="match status" value="2"/>
</dbReference>
<sequence>MKLSAALAQLPYSLLVASLTLTAIAAPVESVGLDVLEPDNFESTIAQGVWFIEHFSPYCPHCRDFMPTWEQLVADTQKSADPGIHLAQVNCAINGDLCTKNGVTGYPQMNLYRNGVFQEMFSGARDYDRLTAFISTHAEPTTVAEPEPEPEPEPTSAPAALVVEDRYIAEHRESYRAAPARDLNPSGTVLELNENTFRDVVDDGMIFVKFFAPWCGHCKKLAPVWRELAVEMQHKLAIAEVNCDDHNALCHAEGVTGFPMLVYYGGKDGGKTEYTSGRKLEQLKAFAEKISGPPMREMNFEDLHARVEEHPVLYLLLHPPTSNWPINHLLDASHILFGSPPIYTSTSSRLYSHFGITPDASIILALKDGDDAAPAAVYQFTTQANADHEKESLTSWLLRNRLPLSLALSSDNFQDVMNAPHKPLVVLAAAAPSALQADIAPEMRELARQWRDARGSAAVVFAWMDAERWASWLKGMYGIKPDALPRVVIADHSGLVYWDTDHFGEKIQLSSSSLFSAINGALSRTIKPKHSENFVERMARYLNGRLMATEKYVSAHPWSTVCFVLLFVAVFAWALLRLFADSPEFREVARGKGDRLD</sequence>
<gene>
    <name evidence="9" type="ORF">SCP_0202030</name>
</gene>
<comment type="caution">
    <text evidence="9">The sequence shown here is derived from an EMBL/GenBank/DDBJ whole genome shotgun (WGS) entry which is preliminary data.</text>
</comment>
<dbReference type="AlphaFoldDB" id="A0A401G9Z2"/>
<feature type="signal peptide" evidence="7">
    <location>
        <begin position="1"/>
        <end position="25"/>
    </location>
</feature>
<keyword evidence="2 6" id="KW-0812">Transmembrane</keyword>
<feature type="transmembrane region" description="Helical" evidence="6">
    <location>
        <begin position="558"/>
        <end position="580"/>
    </location>
</feature>
<evidence type="ECO:0000256" key="5">
    <source>
        <dbReference type="ARBA" id="ARBA00045246"/>
    </source>
</evidence>
<feature type="domain" description="Thioredoxin" evidence="8">
    <location>
        <begin position="10"/>
        <end position="139"/>
    </location>
</feature>
<accession>A0A401G9Z2</accession>
<dbReference type="FunCoup" id="A0A401G9Z2">
    <property type="interactions" value="262"/>
</dbReference>
<dbReference type="InterPro" id="IPR013766">
    <property type="entry name" value="Thioredoxin_domain"/>
</dbReference>
<dbReference type="PANTHER" id="PTHR46426:SF1">
    <property type="entry name" value="PROTEIN DISULFIDE-ISOMERASE TMX3"/>
    <property type="match status" value="1"/>
</dbReference>
<dbReference type="RefSeq" id="XP_027609919.1">
    <property type="nucleotide sequence ID" value="XM_027754118.1"/>
</dbReference>
<dbReference type="InterPro" id="IPR052250">
    <property type="entry name" value="PDI_TMX3"/>
</dbReference>